<protein>
    <submittedName>
        <fullName evidence="1">Unannotated protein</fullName>
    </submittedName>
</protein>
<dbReference type="AlphaFoldDB" id="A0A6J6H658"/>
<dbReference type="Pfam" id="PF19707">
    <property type="entry name" value="DUF6204"/>
    <property type="match status" value="1"/>
</dbReference>
<proteinExistence type="predicted"/>
<evidence type="ECO:0000313" key="1">
    <source>
        <dbReference type="EMBL" id="CAB4609192.1"/>
    </source>
</evidence>
<dbReference type="InterPro" id="IPR045778">
    <property type="entry name" value="DUF6204"/>
</dbReference>
<dbReference type="EMBL" id="CAEZUX010000017">
    <property type="protein sequence ID" value="CAB4609192.1"/>
    <property type="molecule type" value="Genomic_DNA"/>
</dbReference>
<reference evidence="1" key="1">
    <citation type="submission" date="2020-05" db="EMBL/GenBank/DDBJ databases">
        <authorList>
            <person name="Chiriac C."/>
            <person name="Salcher M."/>
            <person name="Ghai R."/>
            <person name="Kavagutti S V."/>
        </authorList>
    </citation>
    <scope>NUCLEOTIDE SEQUENCE</scope>
</reference>
<accession>A0A6J6H658</accession>
<sequence length="108" mass="12306">MLYMSSERVYRVTARGRFKDLSEQARSYLLKAQPDHDIFKSAFTAEGTFTYDEKIQFFNLRYEVRTPEGSEAAGLIAQKEAELFLKTLGYPSHPLKVSVADASAMWGE</sequence>
<organism evidence="1">
    <name type="scientific">freshwater metagenome</name>
    <dbReference type="NCBI Taxonomy" id="449393"/>
    <lineage>
        <taxon>unclassified sequences</taxon>
        <taxon>metagenomes</taxon>
        <taxon>ecological metagenomes</taxon>
    </lineage>
</organism>
<name>A0A6J6H658_9ZZZZ</name>
<gene>
    <name evidence="1" type="ORF">UFOPK1874_00307</name>
</gene>